<feature type="domain" description="CSD" evidence="4">
    <location>
        <begin position="1"/>
        <end position="62"/>
    </location>
</feature>
<dbReference type="PANTHER" id="PTHR11544">
    <property type="entry name" value="COLD SHOCK DOMAIN CONTAINING PROTEINS"/>
    <property type="match status" value="1"/>
</dbReference>
<dbReference type="InterPro" id="IPR002059">
    <property type="entry name" value="CSP_DNA-bd"/>
</dbReference>
<dbReference type="PIRSF" id="PIRSF002599">
    <property type="entry name" value="Cold_shock_A"/>
    <property type="match status" value="1"/>
</dbReference>
<comment type="caution">
    <text evidence="5">The sequence shown here is derived from an EMBL/GenBank/DDBJ whole genome shotgun (WGS) entry which is preliminary data.</text>
</comment>
<dbReference type="CDD" id="cd04458">
    <property type="entry name" value="CSP_CDS"/>
    <property type="match status" value="1"/>
</dbReference>
<dbReference type="PROSITE" id="PS00352">
    <property type="entry name" value="CSD_1"/>
    <property type="match status" value="1"/>
</dbReference>
<organism evidence="5 6">
    <name type="scientific">Snuella sedimenti</name>
    <dbReference type="NCBI Taxonomy" id="2798802"/>
    <lineage>
        <taxon>Bacteria</taxon>
        <taxon>Pseudomonadati</taxon>
        <taxon>Bacteroidota</taxon>
        <taxon>Flavobacteriia</taxon>
        <taxon>Flavobacteriales</taxon>
        <taxon>Flavobacteriaceae</taxon>
        <taxon>Snuella</taxon>
    </lineage>
</organism>
<dbReference type="InterPro" id="IPR012340">
    <property type="entry name" value="NA-bd_OB-fold"/>
</dbReference>
<dbReference type="EMBL" id="JAELVQ010000022">
    <property type="protein sequence ID" value="MBJ6369262.1"/>
    <property type="molecule type" value="Genomic_DNA"/>
</dbReference>
<evidence type="ECO:0000256" key="2">
    <source>
        <dbReference type="ARBA" id="ARBA00022490"/>
    </source>
</evidence>
<sequence length="63" mass="7054">MKEGTVKFFNNAKGFGFITIKDSEEEIFVHTSNLIDDIKENDTVKFDVEKSEKGLSAIKVSLA</sequence>
<keyword evidence="2" id="KW-0963">Cytoplasm</keyword>
<evidence type="ECO:0000313" key="6">
    <source>
        <dbReference type="Proteomes" id="UP000610931"/>
    </source>
</evidence>
<dbReference type="InterPro" id="IPR011129">
    <property type="entry name" value="CSD"/>
</dbReference>
<evidence type="ECO:0000313" key="5">
    <source>
        <dbReference type="EMBL" id="MBJ6369262.1"/>
    </source>
</evidence>
<keyword evidence="6" id="KW-1185">Reference proteome</keyword>
<proteinExistence type="predicted"/>
<dbReference type="InterPro" id="IPR019844">
    <property type="entry name" value="CSD_CS"/>
</dbReference>
<protein>
    <submittedName>
        <fullName evidence="5">Cold shock domain-containing protein</fullName>
    </submittedName>
</protein>
<dbReference type="InterPro" id="IPR050181">
    <property type="entry name" value="Cold_shock_domain"/>
</dbReference>
<dbReference type="PRINTS" id="PR00050">
    <property type="entry name" value="COLDSHOCK"/>
</dbReference>
<dbReference type="SUPFAM" id="SSF50249">
    <property type="entry name" value="Nucleic acid-binding proteins"/>
    <property type="match status" value="1"/>
</dbReference>
<evidence type="ECO:0000259" key="4">
    <source>
        <dbReference type="PROSITE" id="PS51857"/>
    </source>
</evidence>
<dbReference type="Pfam" id="PF00313">
    <property type="entry name" value="CSD"/>
    <property type="match status" value="1"/>
</dbReference>
<dbReference type="AlphaFoldDB" id="A0A8J7J3R4"/>
<evidence type="ECO:0000256" key="3">
    <source>
        <dbReference type="RuleBase" id="RU000408"/>
    </source>
</evidence>
<name>A0A8J7J3R4_9FLAO</name>
<evidence type="ECO:0000256" key="1">
    <source>
        <dbReference type="ARBA" id="ARBA00004496"/>
    </source>
</evidence>
<accession>A0A8J7J3R4</accession>
<dbReference type="GO" id="GO:0005829">
    <property type="term" value="C:cytosol"/>
    <property type="evidence" value="ECO:0007669"/>
    <property type="project" value="UniProtKB-ARBA"/>
</dbReference>
<dbReference type="SMART" id="SM00357">
    <property type="entry name" value="CSP"/>
    <property type="match status" value="1"/>
</dbReference>
<dbReference type="InterPro" id="IPR012156">
    <property type="entry name" value="Cold_shock_CspA"/>
</dbReference>
<dbReference type="Gene3D" id="2.40.50.140">
    <property type="entry name" value="Nucleic acid-binding proteins"/>
    <property type="match status" value="1"/>
</dbReference>
<gene>
    <name evidence="5" type="ORF">JF259_14295</name>
</gene>
<reference evidence="5" key="1">
    <citation type="submission" date="2020-12" db="EMBL/GenBank/DDBJ databases">
        <title>Snuella sp. nov., isolated from sediment in Incheon.</title>
        <authorList>
            <person name="Kim W."/>
        </authorList>
    </citation>
    <scope>NUCLEOTIDE SEQUENCE</scope>
    <source>
        <strain evidence="5">CAU 1569</strain>
    </source>
</reference>
<dbReference type="PROSITE" id="PS51857">
    <property type="entry name" value="CSD_2"/>
    <property type="match status" value="1"/>
</dbReference>
<dbReference type="Proteomes" id="UP000610931">
    <property type="component" value="Unassembled WGS sequence"/>
</dbReference>
<comment type="subcellular location">
    <subcellularLocation>
        <location evidence="1 3">Cytoplasm</location>
    </subcellularLocation>
</comment>
<dbReference type="GO" id="GO:0003676">
    <property type="term" value="F:nucleic acid binding"/>
    <property type="evidence" value="ECO:0007669"/>
    <property type="project" value="InterPro"/>
</dbReference>